<sequence length="142" mass="15620">MSAQAANAGRGYLLGLGDLPDGADCICMPSTTPAVLDDLIITITSSCTISEINRISISLFRPDSRSKSSIITQGHLLFNLLPTLVGRCRRATWLTRMQQSQLVLFITDVMSTTVCRRGMASSSHGIYHLFRTNILYCSIMLY</sequence>
<protein>
    <submittedName>
        <fullName evidence="1">Uncharacterized protein</fullName>
    </submittedName>
</protein>
<name>A0A0A9DV52_ARUDO</name>
<accession>A0A0A9DV52</accession>
<proteinExistence type="predicted"/>
<dbReference type="AlphaFoldDB" id="A0A0A9DV52"/>
<evidence type="ECO:0000313" key="1">
    <source>
        <dbReference type="EMBL" id="JAD89545.1"/>
    </source>
</evidence>
<reference evidence="1" key="1">
    <citation type="submission" date="2014-09" db="EMBL/GenBank/DDBJ databases">
        <authorList>
            <person name="Magalhaes I.L.F."/>
            <person name="Oliveira U."/>
            <person name="Santos F.R."/>
            <person name="Vidigal T.H.D.A."/>
            <person name="Brescovit A.D."/>
            <person name="Santos A.J."/>
        </authorList>
    </citation>
    <scope>NUCLEOTIDE SEQUENCE</scope>
    <source>
        <tissue evidence="1">Shoot tissue taken approximately 20 cm above the soil surface</tissue>
    </source>
</reference>
<organism evidence="1">
    <name type="scientific">Arundo donax</name>
    <name type="common">Giant reed</name>
    <name type="synonym">Donax arundinaceus</name>
    <dbReference type="NCBI Taxonomy" id="35708"/>
    <lineage>
        <taxon>Eukaryota</taxon>
        <taxon>Viridiplantae</taxon>
        <taxon>Streptophyta</taxon>
        <taxon>Embryophyta</taxon>
        <taxon>Tracheophyta</taxon>
        <taxon>Spermatophyta</taxon>
        <taxon>Magnoliopsida</taxon>
        <taxon>Liliopsida</taxon>
        <taxon>Poales</taxon>
        <taxon>Poaceae</taxon>
        <taxon>PACMAD clade</taxon>
        <taxon>Arundinoideae</taxon>
        <taxon>Arundineae</taxon>
        <taxon>Arundo</taxon>
    </lineage>
</organism>
<reference evidence="1" key="2">
    <citation type="journal article" date="2015" name="Data Brief">
        <title>Shoot transcriptome of the giant reed, Arundo donax.</title>
        <authorList>
            <person name="Barrero R.A."/>
            <person name="Guerrero F.D."/>
            <person name="Moolhuijzen P."/>
            <person name="Goolsby J.A."/>
            <person name="Tidwell J."/>
            <person name="Bellgard S.E."/>
            <person name="Bellgard M.I."/>
        </authorList>
    </citation>
    <scope>NUCLEOTIDE SEQUENCE</scope>
    <source>
        <tissue evidence="1">Shoot tissue taken approximately 20 cm above the soil surface</tissue>
    </source>
</reference>
<dbReference type="EMBL" id="GBRH01208350">
    <property type="protein sequence ID" value="JAD89545.1"/>
    <property type="molecule type" value="Transcribed_RNA"/>
</dbReference>